<dbReference type="KEGG" id="pana:BBH88_10605"/>
<dbReference type="OrthoDB" id="2736315at2"/>
<dbReference type="Proteomes" id="UP000092661">
    <property type="component" value="Chromosome"/>
</dbReference>
<feature type="transmembrane region" description="Helical" evidence="1">
    <location>
        <begin position="39"/>
        <end position="64"/>
    </location>
</feature>
<evidence type="ECO:0000256" key="1">
    <source>
        <dbReference type="SAM" id="Phobius"/>
    </source>
</evidence>
<proteinExistence type="predicted"/>
<name>A0A1C7DGT7_9BACL</name>
<dbReference type="AlphaFoldDB" id="A0A1C7DGT7"/>
<keyword evidence="1" id="KW-0812">Transmembrane</keyword>
<reference evidence="5" key="2">
    <citation type="submission" date="2016-07" db="EMBL/GenBank/DDBJ databases">
        <authorList>
            <person name="See-Too W.S."/>
        </authorList>
    </citation>
    <scope>NUCLEOTIDE SEQUENCE [LARGE SCALE GENOMIC DNA]</scope>
    <source>
        <strain evidence="5">DSM 14505</strain>
    </source>
</reference>
<gene>
    <name evidence="3" type="ORF">A1A1_09726</name>
    <name evidence="2" type="ORF">BBH88_10605</name>
</gene>
<feature type="transmembrane region" description="Helical" evidence="1">
    <location>
        <begin position="7"/>
        <end position="27"/>
    </location>
</feature>
<dbReference type="EMBL" id="CP016534">
    <property type="protein sequence ID" value="ANU10726.1"/>
    <property type="molecule type" value="Genomic_DNA"/>
</dbReference>
<keyword evidence="1" id="KW-0472">Membrane</keyword>
<feature type="transmembrane region" description="Helical" evidence="1">
    <location>
        <begin position="76"/>
        <end position="100"/>
    </location>
</feature>
<dbReference type="RefSeq" id="WP_006829928.1">
    <property type="nucleotide sequence ID" value="NZ_AJYB01000026.1"/>
</dbReference>
<dbReference type="Proteomes" id="UP000004725">
    <property type="component" value="Unassembled WGS sequence"/>
</dbReference>
<dbReference type="eggNOG" id="ENOG5033M0H">
    <property type="taxonomic scope" value="Bacteria"/>
</dbReference>
<organism evidence="3 4">
    <name type="scientific">Planococcus antarcticus DSM 14505</name>
    <dbReference type="NCBI Taxonomy" id="1185653"/>
    <lineage>
        <taxon>Bacteria</taxon>
        <taxon>Bacillati</taxon>
        <taxon>Bacillota</taxon>
        <taxon>Bacilli</taxon>
        <taxon>Bacillales</taxon>
        <taxon>Caryophanaceae</taxon>
        <taxon>Planococcus</taxon>
    </lineage>
</organism>
<keyword evidence="1" id="KW-1133">Transmembrane helix</keyword>
<accession>A0A1C7DGT7</accession>
<dbReference type="EMBL" id="AJYB01000026">
    <property type="protein sequence ID" value="EIM06817.1"/>
    <property type="molecule type" value="Genomic_DNA"/>
</dbReference>
<protein>
    <submittedName>
        <fullName evidence="3">Uncharacterized protein</fullName>
    </submittedName>
</protein>
<evidence type="ECO:0000313" key="5">
    <source>
        <dbReference type="Proteomes" id="UP000092661"/>
    </source>
</evidence>
<sequence>MKELSVWSIICFIFATIICVFGQEIAYFLNDYVWSIAPIYYLTGLTVLGIALYLVTGVLVFLLFRKKEFVSENREIYLMLLCITAPSASVWAFFVTVMWWG</sequence>
<reference evidence="2" key="3">
    <citation type="submission" date="2016-10" db="EMBL/GenBank/DDBJ databases">
        <authorList>
            <person name="See-Too W.S."/>
        </authorList>
    </citation>
    <scope>NUCLEOTIDE SEQUENCE</scope>
    <source>
        <strain evidence="2">DSM 14505</strain>
    </source>
</reference>
<evidence type="ECO:0000313" key="3">
    <source>
        <dbReference type="EMBL" id="EIM06817.1"/>
    </source>
</evidence>
<evidence type="ECO:0000313" key="4">
    <source>
        <dbReference type="Proteomes" id="UP000004725"/>
    </source>
</evidence>
<reference evidence="3 4" key="1">
    <citation type="journal article" date="2012" name="J. Bacteriol.">
        <title>Genome Sequence of the Antarctic Psychrophile Bacterium Planococcus antarcticus DSM 14505.</title>
        <authorList>
            <person name="Margolles A."/>
            <person name="Gueimonde M."/>
            <person name="Sanchez B."/>
        </authorList>
    </citation>
    <scope>NUCLEOTIDE SEQUENCE [LARGE SCALE GENOMIC DNA]</scope>
    <source>
        <strain evidence="3 4">DSM 14505</strain>
    </source>
</reference>
<keyword evidence="5" id="KW-1185">Reference proteome</keyword>
<evidence type="ECO:0000313" key="2">
    <source>
        <dbReference type="EMBL" id="ANU10726.1"/>
    </source>
</evidence>